<organism evidence="1 2">
    <name type="scientific">Ceraceosorus guamensis</name>
    <dbReference type="NCBI Taxonomy" id="1522189"/>
    <lineage>
        <taxon>Eukaryota</taxon>
        <taxon>Fungi</taxon>
        <taxon>Dikarya</taxon>
        <taxon>Basidiomycota</taxon>
        <taxon>Ustilaginomycotina</taxon>
        <taxon>Exobasidiomycetes</taxon>
        <taxon>Ceraceosorales</taxon>
        <taxon>Ceraceosoraceae</taxon>
        <taxon>Ceraceosorus</taxon>
    </lineage>
</organism>
<protein>
    <submittedName>
        <fullName evidence="1">Uncharacterized protein</fullName>
    </submittedName>
</protein>
<sequence length="120" mass="12981">MPPSPYSRLSPRRTRFILKRPSTFSFPRGGISLALLAVVDHSRSLPVPRSLQFALIIILSGAPITKGRAGIAEQVQVGRRRFGECSSGSNSVKGRTKRQVVGLEESARFGQCVEENSSAG</sequence>
<dbReference type="EMBL" id="KZ819469">
    <property type="protein sequence ID" value="PWN39411.1"/>
    <property type="molecule type" value="Genomic_DNA"/>
</dbReference>
<dbReference type="GeneID" id="37033297"/>
<reference evidence="1 2" key="1">
    <citation type="journal article" date="2018" name="Mol. Biol. Evol.">
        <title>Broad Genomic Sampling Reveals a Smut Pathogenic Ancestry of the Fungal Clade Ustilaginomycotina.</title>
        <authorList>
            <person name="Kijpornyongpan T."/>
            <person name="Mondo S.J."/>
            <person name="Barry K."/>
            <person name="Sandor L."/>
            <person name="Lee J."/>
            <person name="Lipzen A."/>
            <person name="Pangilinan J."/>
            <person name="LaButti K."/>
            <person name="Hainaut M."/>
            <person name="Henrissat B."/>
            <person name="Grigoriev I.V."/>
            <person name="Spatafora J.W."/>
            <person name="Aime M.C."/>
        </authorList>
    </citation>
    <scope>NUCLEOTIDE SEQUENCE [LARGE SCALE GENOMIC DNA]</scope>
    <source>
        <strain evidence="1 2">MCA 4658</strain>
    </source>
</reference>
<dbReference type="InParanoid" id="A0A316VT71"/>
<dbReference type="Proteomes" id="UP000245783">
    <property type="component" value="Unassembled WGS sequence"/>
</dbReference>
<evidence type="ECO:0000313" key="1">
    <source>
        <dbReference type="EMBL" id="PWN39411.1"/>
    </source>
</evidence>
<dbReference type="RefSeq" id="XP_025366571.1">
    <property type="nucleotide sequence ID" value="XM_025511427.1"/>
</dbReference>
<keyword evidence="2" id="KW-1185">Reference proteome</keyword>
<evidence type="ECO:0000313" key="2">
    <source>
        <dbReference type="Proteomes" id="UP000245783"/>
    </source>
</evidence>
<proteinExistence type="predicted"/>
<gene>
    <name evidence="1" type="ORF">IE81DRAFT_27295</name>
</gene>
<accession>A0A316VT71</accession>
<dbReference type="AlphaFoldDB" id="A0A316VT71"/>
<name>A0A316VT71_9BASI</name>